<accession>A0ACD5UJL6</accession>
<dbReference type="EnsemblPlants" id="AVESA.00010b.r2.2CG0263460.1">
    <property type="protein sequence ID" value="AVESA.00010b.r2.2CG0263460.1.CDS"/>
    <property type="gene ID" value="AVESA.00010b.r2.2CG0263460"/>
</dbReference>
<reference evidence="1" key="1">
    <citation type="submission" date="2021-05" db="EMBL/GenBank/DDBJ databases">
        <authorList>
            <person name="Scholz U."/>
            <person name="Mascher M."/>
            <person name="Fiebig A."/>
        </authorList>
    </citation>
    <scope>NUCLEOTIDE SEQUENCE [LARGE SCALE GENOMIC DNA]</scope>
</reference>
<dbReference type="Proteomes" id="UP001732700">
    <property type="component" value="Chromosome 2C"/>
</dbReference>
<evidence type="ECO:0000313" key="1">
    <source>
        <dbReference type="EnsemblPlants" id="AVESA.00010b.r2.2CG0263460.1.CDS"/>
    </source>
</evidence>
<proteinExistence type="predicted"/>
<name>A0ACD5UJL6_AVESA</name>
<organism evidence="1 2">
    <name type="scientific">Avena sativa</name>
    <name type="common">Oat</name>
    <dbReference type="NCBI Taxonomy" id="4498"/>
    <lineage>
        <taxon>Eukaryota</taxon>
        <taxon>Viridiplantae</taxon>
        <taxon>Streptophyta</taxon>
        <taxon>Embryophyta</taxon>
        <taxon>Tracheophyta</taxon>
        <taxon>Spermatophyta</taxon>
        <taxon>Magnoliopsida</taxon>
        <taxon>Liliopsida</taxon>
        <taxon>Poales</taxon>
        <taxon>Poaceae</taxon>
        <taxon>BOP clade</taxon>
        <taxon>Pooideae</taxon>
        <taxon>Poodae</taxon>
        <taxon>Poeae</taxon>
        <taxon>Poeae Chloroplast Group 1 (Aveneae type)</taxon>
        <taxon>Aveninae</taxon>
        <taxon>Avena</taxon>
    </lineage>
</organism>
<protein>
    <submittedName>
        <fullName evidence="1">Uncharacterized protein</fullName>
    </submittedName>
</protein>
<evidence type="ECO:0000313" key="2">
    <source>
        <dbReference type="Proteomes" id="UP001732700"/>
    </source>
</evidence>
<reference evidence="1" key="2">
    <citation type="submission" date="2025-09" db="UniProtKB">
        <authorList>
            <consortium name="EnsemblPlants"/>
        </authorList>
    </citation>
    <scope>IDENTIFICATION</scope>
</reference>
<sequence>MSSSASGSQKSLPRYGEVPMTRCPDCPRLDPVKRLTCVRSARGNVGQEFVKYKSRPGQGKDGKDLEECGHFERIYKYIRDRELQVQVLPPI</sequence>
<keyword evidence="2" id="KW-1185">Reference proteome</keyword>